<dbReference type="PANTHER" id="PTHR43004">
    <property type="entry name" value="TRK SYSTEM POTASSIUM UPTAKE PROTEIN"/>
    <property type="match status" value="1"/>
</dbReference>
<dbReference type="Pfam" id="PF01494">
    <property type="entry name" value="FAD_binding_3"/>
    <property type="match status" value="1"/>
</dbReference>
<keyword evidence="4" id="KW-1133">Transmembrane helix</keyword>
<reference evidence="6 7" key="1">
    <citation type="submission" date="2018-06" db="EMBL/GenBank/DDBJ databases">
        <title>Streptomyces reniochalinae sp. nov. and Streptomyces diacarnus sp. nov. from marine sponges.</title>
        <authorList>
            <person name="Li L."/>
        </authorList>
    </citation>
    <scope>NUCLEOTIDE SEQUENCE [LARGE SCALE GENOMIC DNA]</scope>
    <source>
        <strain evidence="6 7">LHW50302</strain>
    </source>
</reference>
<dbReference type="Gene3D" id="3.40.30.120">
    <property type="match status" value="1"/>
</dbReference>
<accession>A0A367EHB3</accession>
<keyword evidence="4" id="KW-0472">Membrane</keyword>
<dbReference type="AlphaFoldDB" id="A0A367EHB3"/>
<feature type="transmembrane region" description="Helical" evidence="4">
    <location>
        <begin position="6"/>
        <end position="31"/>
    </location>
</feature>
<evidence type="ECO:0000256" key="3">
    <source>
        <dbReference type="ARBA" id="ARBA00022827"/>
    </source>
</evidence>
<evidence type="ECO:0000256" key="1">
    <source>
        <dbReference type="ARBA" id="ARBA00001974"/>
    </source>
</evidence>
<dbReference type="GO" id="GO:0016709">
    <property type="term" value="F:oxidoreductase activity, acting on paired donors, with incorporation or reduction of molecular oxygen, NAD(P)H as one donor, and incorporation of one atom of oxygen"/>
    <property type="evidence" value="ECO:0007669"/>
    <property type="project" value="UniProtKB-ARBA"/>
</dbReference>
<feature type="domain" description="FAD-binding" evidence="5">
    <location>
        <begin position="2"/>
        <end position="339"/>
    </location>
</feature>
<proteinExistence type="predicted"/>
<keyword evidence="7" id="KW-1185">Reference proteome</keyword>
<keyword evidence="2" id="KW-0285">Flavoprotein</keyword>
<dbReference type="Gene3D" id="3.30.70.2450">
    <property type="match status" value="1"/>
</dbReference>
<comment type="cofactor">
    <cofactor evidence="1">
        <name>FAD</name>
        <dbReference type="ChEBI" id="CHEBI:57692"/>
    </cofactor>
</comment>
<dbReference type="SUPFAM" id="SSF51905">
    <property type="entry name" value="FAD/NAD(P)-binding domain"/>
    <property type="match status" value="1"/>
</dbReference>
<gene>
    <name evidence="6" type="ORF">DQ392_16620</name>
</gene>
<evidence type="ECO:0000256" key="2">
    <source>
        <dbReference type="ARBA" id="ARBA00022630"/>
    </source>
</evidence>
<dbReference type="EMBL" id="QOIM01000036">
    <property type="protein sequence ID" value="RCG17496.1"/>
    <property type="molecule type" value="Genomic_DNA"/>
</dbReference>
<dbReference type="InterPro" id="IPR050641">
    <property type="entry name" value="RIFMO-like"/>
</dbReference>
<dbReference type="Proteomes" id="UP000253507">
    <property type="component" value="Unassembled WGS sequence"/>
</dbReference>
<protein>
    <submittedName>
        <fullName evidence="6">FAD-dependent oxidoreductase</fullName>
    </submittedName>
</protein>
<dbReference type="RefSeq" id="WP_114016407.1">
    <property type="nucleotide sequence ID" value="NZ_QOIM01000036.1"/>
</dbReference>
<dbReference type="GO" id="GO:0071949">
    <property type="term" value="F:FAD binding"/>
    <property type="evidence" value="ECO:0007669"/>
    <property type="project" value="InterPro"/>
</dbReference>
<dbReference type="PANTHER" id="PTHR43004:SF19">
    <property type="entry name" value="BINDING MONOOXYGENASE, PUTATIVE (JCVI)-RELATED"/>
    <property type="match status" value="1"/>
</dbReference>
<comment type="caution">
    <text evidence="6">The sequence shown here is derived from an EMBL/GenBank/DDBJ whole genome shotgun (WGS) entry which is preliminary data.</text>
</comment>
<name>A0A367EHB3_9ACTN</name>
<dbReference type="OrthoDB" id="8670884at2"/>
<dbReference type="Pfam" id="PF21274">
    <property type="entry name" value="Rng_hyd_C"/>
    <property type="match status" value="1"/>
</dbReference>
<evidence type="ECO:0000313" key="7">
    <source>
        <dbReference type="Proteomes" id="UP000253507"/>
    </source>
</evidence>
<dbReference type="InterPro" id="IPR036188">
    <property type="entry name" value="FAD/NAD-bd_sf"/>
</dbReference>
<evidence type="ECO:0000256" key="4">
    <source>
        <dbReference type="SAM" id="Phobius"/>
    </source>
</evidence>
<organism evidence="6 7">
    <name type="scientific">Streptomyces reniochalinae</name>
    <dbReference type="NCBI Taxonomy" id="2250578"/>
    <lineage>
        <taxon>Bacteria</taxon>
        <taxon>Bacillati</taxon>
        <taxon>Actinomycetota</taxon>
        <taxon>Actinomycetes</taxon>
        <taxon>Kitasatosporales</taxon>
        <taxon>Streptomycetaceae</taxon>
        <taxon>Streptomyces</taxon>
    </lineage>
</organism>
<evidence type="ECO:0000259" key="5">
    <source>
        <dbReference type="Pfam" id="PF01494"/>
    </source>
</evidence>
<keyword evidence="4" id="KW-0812">Transmembrane</keyword>
<evidence type="ECO:0000313" key="6">
    <source>
        <dbReference type="EMBL" id="RCG17496.1"/>
    </source>
</evidence>
<dbReference type="PRINTS" id="PR00420">
    <property type="entry name" value="RNGMNOXGNASE"/>
</dbReference>
<dbReference type="Gene3D" id="3.50.50.60">
    <property type="entry name" value="FAD/NAD(P)-binding domain"/>
    <property type="match status" value="1"/>
</dbReference>
<dbReference type="InterPro" id="IPR002938">
    <property type="entry name" value="FAD-bd"/>
</dbReference>
<sequence length="479" mass="51801">MRTQVIVVGAGPTGLMLAYELALAGISVVVLEKERERGTQSRAGGLQPRTAEVLDLRGLLDPLLDGVRAHRPVGGHFAMLPVELDCRPWNTRHPYPVRLPQARLEAHLERLLTSRGVPVLRGHTVSDLEQDAHSVRAGNVHGSYLVACDGAHSAVRSLLGVDFPGRAGRMSAVAADLTLASVSEAVPTARGHFSRYPRSAGGFFSILHPLDDDGLYRMLFGKLSGDGPPREAPVTAGEVSEALRAVYGPRTELAELRAASRFGDAVRQVERYREKRVFFAGDAAHIHMPIGGQGVNLGVQDAVNLGWKLAATVHGWAPAGLLDSYHDERHPVAARVLRHTRAQGLLLNPGHDEDAGAVRDLMTELLRLPDTNRYVSGMMSGLDLRYPGLGPRLTDYHLTTDDGPARASDLMHAGQGLLLSLDGKERRLGSRSGRVRHVTAKTDEDTQGADALLVRPDGYIAWSSTDAEPLESALTRWFG</sequence>
<keyword evidence="3" id="KW-0274">FAD</keyword>